<accession>A0A518JPD7</accession>
<evidence type="ECO:0000313" key="1">
    <source>
        <dbReference type="EMBL" id="QDV67407.1"/>
    </source>
</evidence>
<dbReference type="OrthoDB" id="291049at2"/>
<reference evidence="1 2" key="1">
    <citation type="submission" date="2019-02" db="EMBL/GenBank/DDBJ databases">
        <title>Deep-cultivation of Planctomycetes and their phenomic and genomic characterization uncovers novel biology.</title>
        <authorList>
            <person name="Wiegand S."/>
            <person name="Jogler M."/>
            <person name="Boedeker C."/>
            <person name="Pinto D."/>
            <person name="Vollmers J."/>
            <person name="Rivas-Marin E."/>
            <person name="Kohn T."/>
            <person name="Peeters S.H."/>
            <person name="Heuer A."/>
            <person name="Rast P."/>
            <person name="Oberbeckmann S."/>
            <person name="Bunk B."/>
            <person name="Jeske O."/>
            <person name="Meyerdierks A."/>
            <person name="Storesund J.E."/>
            <person name="Kallscheuer N."/>
            <person name="Luecker S."/>
            <person name="Lage O.M."/>
            <person name="Pohl T."/>
            <person name="Merkel B.J."/>
            <person name="Hornburger P."/>
            <person name="Mueller R.-W."/>
            <person name="Bruemmer F."/>
            <person name="Labrenz M."/>
            <person name="Spormann A.M."/>
            <person name="Op den Camp H."/>
            <person name="Overmann J."/>
            <person name="Amann R."/>
            <person name="Jetten M.S.M."/>
            <person name="Mascher T."/>
            <person name="Medema M.H."/>
            <person name="Devos D.P."/>
            <person name="Kaster A.-K."/>
            <person name="Ovreas L."/>
            <person name="Rohde M."/>
            <person name="Galperin M.Y."/>
            <person name="Jogler C."/>
        </authorList>
    </citation>
    <scope>NUCLEOTIDE SEQUENCE [LARGE SCALE GENOMIC DNA]</scope>
    <source>
        <strain evidence="1 2">Poly24</strain>
    </source>
</reference>
<dbReference type="EMBL" id="CP036348">
    <property type="protein sequence ID" value="QDV67407.1"/>
    <property type="molecule type" value="Genomic_DNA"/>
</dbReference>
<dbReference type="AlphaFoldDB" id="A0A518JPD7"/>
<name>A0A518JPD7_9BACT</name>
<dbReference type="KEGG" id="rcf:Poly24_11020"/>
<dbReference type="Proteomes" id="UP000315082">
    <property type="component" value="Chromosome"/>
</dbReference>
<dbReference type="RefSeq" id="WP_145091531.1">
    <property type="nucleotide sequence ID" value="NZ_CP036348.1"/>
</dbReference>
<organism evidence="1 2">
    <name type="scientific">Rosistilla carotiformis</name>
    <dbReference type="NCBI Taxonomy" id="2528017"/>
    <lineage>
        <taxon>Bacteria</taxon>
        <taxon>Pseudomonadati</taxon>
        <taxon>Planctomycetota</taxon>
        <taxon>Planctomycetia</taxon>
        <taxon>Pirellulales</taxon>
        <taxon>Pirellulaceae</taxon>
        <taxon>Rosistilla</taxon>
    </lineage>
</organism>
<keyword evidence="2" id="KW-1185">Reference proteome</keyword>
<protein>
    <submittedName>
        <fullName evidence="1">Uncharacterized protein</fullName>
    </submittedName>
</protein>
<sequence length="78" mass="8477">MDQDKPYRIEAAAARALAEWKATFAEQVAYQAKELAKKSGSPQVITLGHYRQAASIAVQKLATAVRDTDSNDGRQEAA</sequence>
<proteinExistence type="predicted"/>
<gene>
    <name evidence="1" type="ORF">Poly24_11020</name>
</gene>
<evidence type="ECO:0000313" key="2">
    <source>
        <dbReference type="Proteomes" id="UP000315082"/>
    </source>
</evidence>